<dbReference type="PANTHER" id="PTHR43763">
    <property type="entry name" value="XAA-PRO AMINOPEPTIDASE 1"/>
    <property type="match status" value="1"/>
</dbReference>
<accession>A0ABR3AAL2</accession>
<evidence type="ECO:0000256" key="3">
    <source>
        <dbReference type="SAM" id="MobiDB-lite"/>
    </source>
</evidence>
<feature type="compositionally biased region" description="Polar residues" evidence="3">
    <location>
        <begin position="117"/>
        <end position="158"/>
    </location>
</feature>
<dbReference type="InterPro" id="IPR032416">
    <property type="entry name" value="Peptidase_M24_C"/>
</dbReference>
<dbReference type="InterPro" id="IPR050422">
    <property type="entry name" value="X-Pro_aminopeptidase_P"/>
</dbReference>
<feature type="compositionally biased region" description="Polar residues" evidence="3">
    <location>
        <begin position="10"/>
        <end position="23"/>
    </location>
</feature>
<reference evidence="7 8" key="1">
    <citation type="submission" date="2024-05" db="EMBL/GenBank/DDBJ databases">
        <title>A draft genome resource for the thread blight pathogen Marasmius tenuissimus strain MS-2.</title>
        <authorList>
            <person name="Yulfo-Soto G.E."/>
            <person name="Baruah I.K."/>
            <person name="Amoako-Attah I."/>
            <person name="Bukari Y."/>
            <person name="Meinhardt L.W."/>
            <person name="Bailey B.A."/>
            <person name="Cohen S.P."/>
        </authorList>
    </citation>
    <scope>NUCLEOTIDE SEQUENCE [LARGE SCALE GENOMIC DNA]</scope>
    <source>
        <strain evidence="7 8">MS-2</strain>
    </source>
</reference>
<dbReference type="PANTHER" id="PTHR43763:SF17">
    <property type="entry name" value="AMINOPEPTIDASE P, CYTOPLASMIC-RELATED"/>
    <property type="match status" value="1"/>
</dbReference>
<name>A0ABR3AAL2_9AGAR</name>
<dbReference type="InterPro" id="IPR029149">
    <property type="entry name" value="Creatin/AminoP/Spt16_N"/>
</dbReference>
<proteinExistence type="predicted"/>
<comment type="cofactor">
    <cofactor evidence="1">
        <name>Mn(2+)</name>
        <dbReference type="ChEBI" id="CHEBI:29035"/>
    </cofactor>
</comment>
<organism evidence="7 8">
    <name type="scientific">Marasmius tenuissimus</name>
    <dbReference type="NCBI Taxonomy" id="585030"/>
    <lineage>
        <taxon>Eukaryota</taxon>
        <taxon>Fungi</taxon>
        <taxon>Dikarya</taxon>
        <taxon>Basidiomycota</taxon>
        <taxon>Agaricomycotina</taxon>
        <taxon>Agaricomycetes</taxon>
        <taxon>Agaricomycetidae</taxon>
        <taxon>Agaricales</taxon>
        <taxon>Marasmiineae</taxon>
        <taxon>Marasmiaceae</taxon>
        <taxon>Marasmius</taxon>
    </lineage>
</organism>
<dbReference type="SUPFAM" id="SSF53092">
    <property type="entry name" value="Creatinase/prolidase N-terminal domain"/>
    <property type="match status" value="1"/>
</dbReference>
<feature type="domain" description="Creatinase N-terminal" evidence="5">
    <location>
        <begin position="474"/>
        <end position="604"/>
    </location>
</feature>
<sequence>MDGDLDHTHASSSDKPAVSSQASHHLISEGVPQNTGSPELITGSEDTTGGESMPHSPVSRTLSRNGAHKHTRSLDDGEEKKLGEIRMTGEGGDLSPGGDAESHSTNPTASGYRDSDANFNRSAASTSSIRHGNKMTGSKSVALGTNPNNSSYAGSQLSGKVVPPGEGSTMTRRHNSHHTTSSQSSMMYHAVNGILSVPPRASTSLSFHTDSENYDLIPHDITEVSQNTSRKTRILRLIRVKTTTGIKNKSPPSATTAGGHAGSLSVKKGTPGKKWGYGWGVGRKNKEKAKLAQVEEVDTERRLFVSGDQSRASMPSGLMRHESNTKSPLSQTWDPNRFVPPHSDLTREISGRSGRSGFSSESGMRGGGVELSRTGTGNSGRTGRSGTSDGYVGGTDLHRSATGSSGRSIVGLYRKVNGAFSRTQSADVSRATMPVIDTDDESSPAPSNSSITSAYQKMLHSNAKTYERVETGDRLYRLRRLMSLEKEPLDFYVVPNEDAHQSEYVAASDKRCQYICGFSGANGHAIVTPSQAFLVADRRYWDQALAQIDPNWTLIKAGSMDQPLDWIDWLASVIGPNSRIGIDGRMISYEKATLLKHKIKLVGAKLVYPTRNLVDLIWKERPTRMQGPVYIHGRELTGEDASSKLQRLRDWIRSQPPNLPKLASSTLAEPKPNQTAIGTLISSLPAIAYLLNLRGSDMPYNPLFHAYLFVSLDPAHTTLFIDSSKVVPEVESYLANLRVQRKDYVDIWSFLRHRQWDGEGKLIISPQTSYTVSLVLTRSRSLMLPSHVEHMMSIKNPTELDGMKRAYLKDGVAFIRFLAWLESKLAEGYHITEWEAAHRLTEFRRNQKQFMELAYETISASGKNAALPHYVPMMGEAKAIDRTHFYLIDSGSQYRDGTCSTARTVHFGRPTEEVCEVYTRVLQGHIAIDITEFPEGTSGLQLDVLARRELWKEGRDYVHGTSPEFGSLTVHQGPHGFNSAVPLTVGHIVANDSGFYEEGEFGICIKSGLAVKRLSPKRQHGGKTWLGFERLTCVPIQTKMVKENMLNKEEKQWLKRHNQRERSESTEVAQARSSFHSFLRADLGSLGKEEARATSSADLAERMSTLQEMKGVSVDLEWTAAKGMPNENSPWASDSYLY</sequence>
<dbReference type="EMBL" id="JBBXMP010000009">
    <property type="protein sequence ID" value="KAL0070038.1"/>
    <property type="molecule type" value="Genomic_DNA"/>
</dbReference>
<dbReference type="Pfam" id="PF01321">
    <property type="entry name" value="Creatinase_N"/>
    <property type="match status" value="1"/>
</dbReference>
<keyword evidence="2" id="KW-0464">Manganese</keyword>
<evidence type="ECO:0000259" key="4">
    <source>
        <dbReference type="Pfam" id="PF00557"/>
    </source>
</evidence>
<feature type="compositionally biased region" description="Basic and acidic residues" evidence="3">
    <location>
        <begin position="72"/>
        <end position="84"/>
    </location>
</feature>
<feature type="region of interest" description="Disordered" evidence="3">
    <location>
        <begin position="1"/>
        <end position="183"/>
    </location>
</feature>
<dbReference type="InterPro" id="IPR036005">
    <property type="entry name" value="Creatinase/aminopeptidase-like"/>
</dbReference>
<feature type="region of interest" description="Disordered" evidence="3">
    <location>
        <begin position="307"/>
        <end position="405"/>
    </location>
</feature>
<dbReference type="Proteomes" id="UP001437256">
    <property type="component" value="Unassembled WGS sequence"/>
</dbReference>
<dbReference type="Pfam" id="PF16188">
    <property type="entry name" value="Peptidase_M24_C"/>
    <property type="match status" value="1"/>
</dbReference>
<dbReference type="SUPFAM" id="SSF55920">
    <property type="entry name" value="Creatinase/aminopeptidase"/>
    <property type="match status" value="1"/>
</dbReference>
<feature type="compositionally biased region" description="Polar residues" evidence="3">
    <location>
        <begin position="325"/>
        <end position="334"/>
    </location>
</feature>
<evidence type="ECO:0000259" key="5">
    <source>
        <dbReference type="Pfam" id="PF01321"/>
    </source>
</evidence>
<comment type="caution">
    <text evidence="7">The sequence shown here is derived from an EMBL/GenBank/DDBJ whole genome shotgun (WGS) entry which is preliminary data.</text>
</comment>
<feature type="compositionally biased region" description="Low complexity" evidence="3">
    <location>
        <begin position="351"/>
        <end position="363"/>
    </location>
</feature>
<feature type="compositionally biased region" description="Polar residues" evidence="3">
    <location>
        <begin position="245"/>
        <end position="256"/>
    </location>
</feature>
<evidence type="ECO:0000256" key="1">
    <source>
        <dbReference type="ARBA" id="ARBA00001936"/>
    </source>
</evidence>
<evidence type="ECO:0000256" key="2">
    <source>
        <dbReference type="ARBA" id="ARBA00023211"/>
    </source>
</evidence>
<evidence type="ECO:0000313" key="7">
    <source>
        <dbReference type="EMBL" id="KAL0070038.1"/>
    </source>
</evidence>
<feature type="region of interest" description="Disordered" evidence="3">
    <location>
        <begin position="245"/>
        <end position="269"/>
    </location>
</feature>
<dbReference type="Pfam" id="PF00557">
    <property type="entry name" value="Peptidase_M24"/>
    <property type="match status" value="1"/>
</dbReference>
<keyword evidence="8" id="KW-1185">Reference proteome</keyword>
<feature type="domain" description="Peptidase M24 C-terminal" evidence="6">
    <location>
        <begin position="1025"/>
        <end position="1060"/>
    </location>
</feature>
<feature type="domain" description="Peptidase M24" evidence="4">
    <location>
        <begin position="802"/>
        <end position="1011"/>
    </location>
</feature>
<protein>
    <recommendedName>
        <fullName evidence="9">Creatinase/aminopeptidase</fullName>
    </recommendedName>
</protein>
<dbReference type="Gene3D" id="3.40.350.10">
    <property type="entry name" value="Creatinase/prolidase N-terminal domain"/>
    <property type="match status" value="2"/>
</dbReference>
<dbReference type="Pfam" id="PF16189">
    <property type="entry name" value="Creatinase_N_2"/>
    <property type="match status" value="1"/>
</dbReference>
<dbReference type="InterPro" id="IPR000994">
    <property type="entry name" value="Pept_M24"/>
</dbReference>
<evidence type="ECO:0008006" key="9">
    <source>
        <dbReference type="Google" id="ProtNLM"/>
    </source>
</evidence>
<dbReference type="InterPro" id="IPR000587">
    <property type="entry name" value="Creatinase_N"/>
</dbReference>
<dbReference type="Gene3D" id="3.90.230.10">
    <property type="entry name" value="Creatinase/methionine aminopeptidase superfamily"/>
    <property type="match status" value="1"/>
</dbReference>
<evidence type="ECO:0000259" key="6">
    <source>
        <dbReference type="Pfam" id="PF16188"/>
    </source>
</evidence>
<evidence type="ECO:0000313" key="8">
    <source>
        <dbReference type="Proteomes" id="UP001437256"/>
    </source>
</evidence>
<gene>
    <name evidence="7" type="ORF">AAF712_002935</name>
</gene>
<feature type="compositionally biased region" description="Low complexity" evidence="3">
    <location>
        <begin position="372"/>
        <end position="388"/>
    </location>
</feature>